<dbReference type="GO" id="GO:0005576">
    <property type="term" value="C:extracellular region"/>
    <property type="evidence" value="ECO:0007669"/>
    <property type="project" value="InterPro"/>
</dbReference>
<dbReference type="Gene3D" id="2.170.140.10">
    <property type="entry name" value="Chitin binding domain"/>
    <property type="match status" value="1"/>
</dbReference>
<dbReference type="KEGG" id="lgi:LOTGIDRAFT_228783"/>
<keyword evidence="3" id="KW-0677">Repeat</keyword>
<dbReference type="SUPFAM" id="SSF57625">
    <property type="entry name" value="Invertebrate chitin-binding proteins"/>
    <property type="match status" value="1"/>
</dbReference>
<evidence type="ECO:0000256" key="7">
    <source>
        <dbReference type="SAM" id="SignalP"/>
    </source>
</evidence>
<feature type="compositionally biased region" description="Polar residues" evidence="6">
    <location>
        <begin position="224"/>
        <end position="235"/>
    </location>
</feature>
<dbReference type="Pfam" id="PF01607">
    <property type="entry name" value="CBM_14"/>
    <property type="match status" value="1"/>
</dbReference>
<feature type="signal peptide" evidence="7">
    <location>
        <begin position="1"/>
        <end position="19"/>
    </location>
</feature>
<dbReference type="GO" id="GO:0008061">
    <property type="term" value="F:chitin binding"/>
    <property type="evidence" value="ECO:0007669"/>
    <property type="project" value="UniProtKB-KW"/>
</dbReference>
<dbReference type="PANTHER" id="PTHR23301">
    <property type="entry name" value="CHITIN BINDING PERITROPHIN-A"/>
    <property type="match status" value="1"/>
</dbReference>
<name>V4A3J8_LOTGI</name>
<organism evidence="9 10">
    <name type="scientific">Lottia gigantea</name>
    <name type="common">Giant owl limpet</name>
    <dbReference type="NCBI Taxonomy" id="225164"/>
    <lineage>
        <taxon>Eukaryota</taxon>
        <taxon>Metazoa</taxon>
        <taxon>Spiralia</taxon>
        <taxon>Lophotrochozoa</taxon>
        <taxon>Mollusca</taxon>
        <taxon>Gastropoda</taxon>
        <taxon>Patellogastropoda</taxon>
        <taxon>Lottioidea</taxon>
        <taxon>Lottiidae</taxon>
        <taxon>Lottia</taxon>
    </lineage>
</organism>
<proteinExistence type="predicted"/>
<evidence type="ECO:0000259" key="8">
    <source>
        <dbReference type="PROSITE" id="PS50940"/>
    </source>
</evidence>
<keyword evidence="10" id="KW-1185">Reference proteome</keyword>
<dbReference type="EMBL" id="KB202283">
    <property type="protein sequence ID" value="ESO91312.1"/>
    <property type="molecule type" value="Genomic_DNA"/>
</dbReference>
<evidence type="ECO:0000313" key="10">
    <source>
        <dbReference type="Proteomes" id="UP000030746"/>
    </source>
</evidence>
<feature type="chain" id="PRO_5004716547" description="Chitin-binding type-2 domain-containing protein" evidence="7">
    <location>
        <begin position="20"/>
        <end position="235"/>
    </location>
</feature>
<keyword evidence="1" id="KW-0147">Chitin-binding</keyword>
<accession>V4A3J8</accession>
<dbReference type="InterPro" id="IPR036508">
    <property type="entry name" value="Chitin-bd_dom_sf"/>
</dbReference>
<gene>
    <name evidence="9" type="ORF">LOTGIDRAFT_228783</name>
</gene>
<keyword evidence="4" id="KW-1015">Disulfide bond</keyword>
<evidence type="ECO:0000256" key="2">
    <source>
        <dbReference type="ARBA" id="ARBA00022729"/>
    </source>
</evidence>
<dbReference type="Proteomes" id="UP000030746">
    <property type="component" value="Unassembled WGS sequence"/>
</dbReference>
<dbReference type="InterPro" id="IPR002557">
    <property type="entry name" value="Chitin-bd_dom"/>
</dbReference>
<dbReference type="SMART" id="SM00494">
    <property type="entry name" value="ChtBD2"/>
    <property type="match status" value="1"/>
</dbReference>
<dbReference type="PROSITE" id="PS50940">
    <property type="entry name" value="CHIT_BIND_II"/>
    <property type="match status" value="1"/>
</dbReference>
<evidence type="ECO:0000256" key="3">
    <source>
        <dbReference type="ARBA" id="ARBA00022737"/>
    </source>
</evidence>
<evidence type="ECO:0000256" key="1">
    <source>
        <dbReference type="ARBA" id="ARBA00022669"/>
    </source>
</evidence>
<keyword evidence="5" id="KW-0325">Glycoprotein</keyword>
<feature type="region of interest" description="Disordered" evidence="6">
    <location>
        <begin position="152"/>
        <end position="235"/>
    </location>
</feature>
<protein>
    <recommendedName>
        <fullName evidence="8">Chitin-binding type-2 domain-containing protein</fullName>
    </recommendedName>
</protein>
<dbReference type="PANTHER" id="PTHR23301:SF0">
    <property type="entry name" value="CHITIN-BINDING TYPE-2 DOMAIN-CONTAINING PROTEIN-RELATED"/>
    <property type="match status" value="1"/>
</dbReference>
<keyword evidence="2 7" id="KW-0732">Signal</keyword>
<dbReference type="CTD" id="20247784"/>
<dbReference type="OrthoDB" id="6020543at2759"/>
<evidence type="ECO:0000256" key="4">
    <source>
        <dbReference type="ARBA" id="ARBA00023157"/>
    </source>
</evidence>
<dbReference type="AlphaFoldDB" id="V4A3J8"/>
<feature type="domain" description="Chitin-binding type-2" evidence="8">
    <location>
        <begin position="34"/>
        <end position="79"/>
    </location>
</feature>
<dbReference type="HOGENOM" id="CLU_1181385_0_0_1"/>
<evidence type="ECO:0000256" key="5">
    <source>
        <dbReference type="ARBA" id="ARBA00023180"/>
    </source>
</evidence>
<sequence length="235" mass="26131">MKMLSIVLQIPLLISSAFAATRLDIDCGENGIFNCHVTDPTIFTRCLEGSLYEFYCPDGLHFNTLTQTCDWPEAADCTYLIGANGDVSHQAAKKIKAQDGDDNEDSWVGENSLHKEATELPWWRPAGVDPKSWEDVDGIWESPIEVKGFVPEQPSRKKENEVDESDKESIKVKKSHKPVNVDTSSSSGGDLPSDKIWRPDLASASNRQGRPRTPSETLHHLRQLQVSTPPNVLAF</sequence>
<reference evidence="9 10" key="1">
    <citation type="journal article" date="2013" name="Nature">
        <title>Insights into bilaterian evolution from three spiralian genomes.</title>
        <authorList>
            <person name="Simakov O."/>
            <person name="Marletaz F."/>
            <person name="Cho S.J."/>
            <person name="Edsinger-Gonzales E."/>
            <person name="Havlak P."/>
            <person name="Hellsten U."/>
            <person name="Kuo D.H."/>
            <person name="Larsson T."/>
            <person name="Lv J."/>
            <person name="Arendt D."/>
            <person name="Savage R."/>
            <person name="Osoegawa K."/>
            <person name="de Jong P."/>
            <person name="Grimwood J."/>
            <person name="Chapman J.A."/>
            <person name="Shapiro H."/>
            <person name="Aerts A."/>
            <person name="Otillar R.P."/>
            <person name="Terry A.Y."/>
            <person name="Boore J.L."/>
            <person name="Grigoriev I.V."/>
            <person name="Lindberg D.R."/>
            <person name="Seaver E.C."/>
            <person name="Weisblat D.A."/>
            <person name="Putnam N.H."/>
            <person name="Rokhsar D.S."/>
        </authorList>
    </citation>
    <scope>NUCLEOTIDE SEQUENCE [LARGE SCALE GENOMIC DNA]</scope>
</reference>
<evidence type="ECO:0000256" key="6">
    <source>
        <dbReference type="SAM" id="MobiDB-lite"/>
    </source>
</evidence>
<dbReference type="InterPro" id="IPR051940">
    <property type="entry name" value="Chitin_bind-dev_reg"/>
</dbReference>
<dbReference type="GeneID" id="20247784"/>
<dbReference type="RefSeq" id="XP_009058010.1">
    <property type="nucleotide sequence ID" value="XM_009059762.1"/>
</dbReference>
<evidence type="ECO:0000313" key="9">
    <source>
        <dbReference type="EMBL" id="ESO91312.1"/>
    </source>
</evidence>